<dbReference type="Gene3D" id="1.10.10.60">
    <property type="entry name" value="Homeodomain-like"/>
    <property type="match status" value="1"/>
</dbReference>
<organism evidence="3 4">
    <name type="scientific">Dyella japonica</name>
    <dbReference type="NCBI Taxonomy" id="231455"/>
    <lineage>
        <taxon>Bacteria</taxon>
        <taxon>Pseudomonadati</taxon>
        <taxon>Pseudomonadota</taxon>
        <taxon>Gammaproteobacteria</taxon>
        <taxon>Lysobacterales</taxon>
        <taxon>Rhodanobacteraceae</taxon>
        <taxon>Dyella</taxon>
    </lineage>
</organism>
<accession>A0ABV2K0X3</accession>
<dbReference type="SUPFAM" id="SSF46689">
    <property type="entry name" value="Homeodomain-like"/>
    <property type="match status" value="1"/>
</dbReference>
<dbReference type="PANTHER" id="PTHR33215:SF13">
    <property type="entry name" value="PROTEIN DISTAL ANTENNA"/>
    <property type="match status" value="1"/>
</dbReference>
<evidence type="ECO:0000256" key="2">
    <source>
        <dbReference type="SAM" id="Coils"/>
    </source>
</evidence>
<evidence type="ECO:0000313" key="4">
    <source>
        <dbReference type="Proteomes" id="UP001549184"/>
    </source>
</evidence>
<keyword evidence="4" id="KW-1185">Reference proteome</keyword>
<evidence type="ECO:0000313" key="3">
    <source>
        <dbReference type="EMBL" id="MET3654731.1"/>
    </source>
</evidence>
<dbReference type="PANTHER" id="PTHR33215">
    <property type="entry name" value="PROTEIN DISTAL ANTENNA"/>
    <property type="match status" value="1"/>
</dbReference>
<comment type="similarity">
    <text evidence="1">Belongs to the transposase 8 family.</text>
</comment>
<reference evidence="3 4" key="1">
    <citation type="submission" date="2024-06" db="EMBL/GenBank/DDBJ databases">
        <title>Sorghum-associated microbial communities from plants grown in Nebraska, USA.</title>
        <authorList>
            <person name="Schachtman D."/>
        </authorList>
    </citation>
    <scope>NUCLEOTIDE SEQUENCE [LARGE SCALE GENOMIC DNA]</scope>
    <source>
        <strain evidence="3 4">1073</strain>
    </source>
</reference>
<dbReference type="InterPro" id="IPR009057">
    <property type="entry name" value="Homeodomain-like_sf"/>
</dbReference>
<dbReference type="InterPro" id="IPR002514">
    <property type="entry name" value="Transposase_8"/>
</dbReference>
<dbReference type="Pfam" id="PF01527">
    <property type="entry name" value="HTH_Tnp_1"/>
    <property type="match status" value="1"/>
</dbReference>
<proteinExistence type="inferred from homology"/>
<sequence length="94" mass="11056">MSTQWSTVEFKEDAVRQVVGRGHSVAEVAVRLGVSTYSLYQWVRAMKPDKTEQQAAELNDEKSEILRLRAQLRRVEKERDFVRRSARYFPKEPE</sequence>
<dbReference type="InterPro" id="IPR051839">
    <property type="entry name" value="RD_transcriptional_regulator"/>
</dbReference>
<comment type="caution">
    <text evidence="3">The sequence shown here is derived from an EMBL/GenBank/DDBJ whole genome shotgun (WGS) entry which is preliminary data.</text>
</comment>
<dbReference type="Proteomes" id="UP001549184">
    <property type="component" value="Unassembled WGS sequence"/>
</dbReference>
<evidence type="ECO:0000256" key="1">
    <source>
        <dbReference type="ARBA" id="ARBA00009964"/>
    </source>
</evidence>
<dbReference type="EMBL" id="JBEPMU010000009">
    <property type="protein sequence ID" value="MET3654731.1"/>
    <property type="molecule type" value="Genomic_DNA"/>
</dbReference>
<keyword evidence="2" id="KW-0175">Coiled coil</keyword>
<name>A0ABV2K0X3_9GAMM</name>
<feature type="coiled-coil region" evidence="2">
    <location>
        <begin position="51"/>
        <end position="85"/>
    </location>
</feature>
<protein>
    <submittedName>
        <fullName evidence="3">Transposase</fullName>
    </submittedName>
</protein>
<gene>
    <name evidence="3" type="ORF">ABIC75_004479</name>
</gene>